<keyword evidence="5" id="KW-1185">Reference proteome</keyword>
<feature type="repeat" description="ANK" evidence="3">
    <location>
        <begin position="54"/>
        <end position="78"/>
    </location>
</feature>
<reference evidence="4" key="1">
    <citation type="submission" date="2021-06" db="EMBL/GenBank/DDBJ databases">
        <title>Comparative genomics, transcriptomics and evolutionary studies reveal genomic signatures of adaptation to plant cell wall in hemibiotrophic fungi.</title>
        <authorList>
            <consortium name="DOE Joint Genome Institute"/>
            <person name="Baroncelli R."/>
            <person name="Diaz J.F."/>
            <person name="Benocci T."/>
            <person name="Peng M."/>
            <person name="Battaglia E."/>
            <person name="Haridas S."/>
            <person name="Andreopoulos W."/>
            <person name="Labutti K."/>
            <person name="Pangilinan J."/>
            <person name="Floch G.L."/>
            <person name="Makela M.R."/>
            <person name="Henrissat B."/>
            <person name="Grigoriev I.V."/>
            <person name="Crouch J.A."/>
            <person name="De Vries R.P."/>
            <person name="Sukno S.A."/>
            <person name="Thon M.R."/>
        </authorList>
    </citation>
    <scope>NUCLEOTIDE SEQUENCE</scope>
    <source>
        <strain evidence="4">MAFF235873</strain>
    </source>
</reference>
<dbReference type="Proteomes" id="UP001232148">
    <property type="component" value="Unassembled WGS sequence"/>
</dbReference>
<feature type="non-terminal residue" evidence="4">
    <location>
        <position position="1"/>
    </location>
</feature>
<dbReference type="InterPro" id="IPR036770">
    <property type="entry name" value="Ankyrin_rpt-contain_sf"/>
</dbReference>
<dbReference type="Gene3D" id="1.25.40.20">
    <property type="entry name" value="Ankyrin repeat-containing domain"/>
    <property type="match status" value="2"/>
</dbReference>
<dbReference type="PANTHER" id="PTHR24198:SF165">
    <property type="entry name" value="ANKYRIN REPEAT-CONTAINING PROTEIN-RELATED"/>
    <property type="match status" value="1"/>
</dbReference>
<dbReference type="PANTHER" id="PTHR24198">
    <property type="entry name" value="ANKYRIN REPEAT AND PROTEIN KINASE DOMAIN-CONTAINING PROTEIN"/>
    <property type="match status" value="1"/>
</dbReference>
<dbReference type="Pfam" id="PF13637">
    <property type="entry name" value="Ank_4"/>
    <property type="match status" value="1"/>
</dbReference>
<evidence type="ECO:0000313" key="5">
    <source>
        <dbReference type="Proteomes" id="UP001232148"/>
    </source>
</evidence>
<dbReference type="Pfam" id="PF12796">
    <property type="entry name" value="Ank_2"/>
    <property type="match status" value="1"/>
</dbReference>
<keyword evidence="1" id="KW-0677">Repeat</keyword>
<dbReference type="PROSITE" id="PS50088">
    <property type="entry name" value="ANK_REPEAT"/>
    <property type="match status" value="2"/>
</dbReference>
<accession>A0AAD9HCZ1</accession>
<dbReference type="EMBL" id="MU842922">
    <property type="protein sequence ID" value="KAK2026076.1"/>
    <property type="molecule type" value="Genomic_DNA"/>
</dbReference>
<keyword evidence="2 3" id="KW-0040">ANK repeat</keyword>
<comment type="caution">
    <text evidence="4">The sequence shown here is derived from an EMBL/GenBank/DDBJ whole genome shotgun (WGS) entry which is preliminary data.</text>
</comment>
<dbReference type="PROSITE" id="PS50297">
    <property type="entry name" value="ANK_REP_REGION"/>
    <property type="match status" value="2"/>
</dbReference>
<evidence type="ECO:0000256" key="2">
    <source>
        <dbReference type="ARBA" id="ARBA00023043"/>
    </source>
</evidence>
<evidence type="ECO:0000256" key="1">
    <source>
        <dbReference type="ARBA" id="ARBA00022737"/>
    </source>
</evidence>
<dbReference type="SMART" id="SM00248">
    <property type="entry name" value="ANK"/>
    <property type="match status" value="2"/>
</dbReference>
<organism evidence="4 5">
    <name type="scientific">Colletotrichum zoysiae</name>
    <dbReference type="NCBI Taxonomy" id="1216348"/>
    <lineage>
        <taxon>Eukaryota</taxon>
        <taxon>Fungi</taxon>
        <taxon>Dikarya</taxon>
        <taxon>Ascomycota</taxon>
        <taxon>Pezizomycotina</taxon>
        <taxon>Sordariomycetes</taxon>
        <taxon>Hypocreomycetidae</taxon>
        <taxon>Glomerellales</taxon>
        <taxon>Glomerellaceae</taxon>
        <taxon>Colletotrichum</taxon>
        <taxon>Colletotrichum graminicola species complex</taxon>
    </lineage>
</organism>
<evidence type="ECO:0000256" key="3">
    <source>
        <dbReference type="PROSITE-ProRule" id="PRU00023"/>
    </source>
</evidence>
<feature type="repeat" description="ANK" evidence="3">
    <location>
        <begin position="88"/>
        <end position="109"/>
    </location>
</feature>
<proteinExistence type="predicted"/>
<dbReference type="AlphaFoldDB" id="A0AAD9HCZ1"/>
<dbReference type="SUPFAM" id="SSF48403">
    <property type="entry name" value="Ankyrin repeat"/>
    <property type="match status" value="1"/>
</dbReference>
<feature type="non-terminal residue" evidence="4">
    <location>
        <position position="109"/>
    </location>
</feature>
<gene>
    <name evidence="4" type="ORF">LX32DRAFT_522153</name>
</gene>
<protein>
    <submittedName>
        <fullName evidence="4">Ankyrin</fullName>
    </submittedName>
</protein>
<sequence>IVKLLLDTDKVDINSKDLNSRTPLSWASGNGHEAIITILLANREVEVDAGDRQSGRTPLSFAAGNGHEAAVRTLLDAGKAETNSKDVNGRTPFSWAAMNGHETVVATLL</sequence>
<dbReference type="InterPro" id="IPR002110">
    <property type="entry name" value="Ankyrin_rpt"/>
</dbReference>
<evidence type="ECO:0000313" key="4">
    <source>
        <dbReference type="EMBL" id="KAK2026076.1"/>
    </source>
</evidence>
<name>A0AAD9HCZ1_9PEZI</name>